<keyword evidence="3" id="KW-1185">Reference proteome</keyword>
<feature type="domain" description="Rad50/SbcC-type AAA" evidence="1">
    <location>
        <begin position="65"/>
        <end position="235"/>
    </location>
</feature>
<reference evidence="2 3" key="1">
    <citation type="submission" date="2019-07" db="EMBL/GenBank/DDBJ databases">
        <authorList>
            <person name="Roscher J.E."/>
            <person name="Stoner T.H."/>
            <person name="Garlena R.A."/>
            <person name="Russell D.A."/>
            <person name="Pope W.H."/>
            <person name="Jacobs-Sera D."/>
            <person name="Hatfull G.F."/>
        </authorList>
    </citation>
    <scope>NUCLEOTIDE SEQUENCE [LARGE SCALE GENOMIC DNA]</scope>
</reference>
<accession>A0A5J6TXS1</accession>
<organism evidence="2 3">
    <name type="scientific">Arthrobacter phage Lymara</name>
    <dbReference type="NCBI Taxonomy" id="2599828"/>
    <lineage>
        <taxon>Viruses</taxon>
        <taxon>Duplodnaviria</taxon>
        <taxon>Heunggongvirae</taxon>
        <taxon>Uroviricota</taxon>
        <taxon>Caudoviricetes</taxon>
        <taxon>Klausavirus</taxon>
        <taxon>Klausavirus lymara</taxon>
    </lineage>
</organism>
<gene>
    <name evidence="2" type="primary">43</name>
    <name evidence="2" type="ORF">SEA_LYMARA_43</name>
</gene>
<dbReference type="RefSeq" id="YP_009884528.1">
    <property type="nucleotide sequence ID" value="NC_049471.1"/>
</dbReference>
<protein>
    <submittedName>
        <fullName evidence="2">MRE11 double-strand break endo/exonuclease</fullName>
    </submittedName>
</protein>
<dbReference type="InterPro" id="IPR038729">
    <property type="entry name" value="Rad50/SbcC_AAA"/>
</dbReference>
<dbReference type="GO" id="GO:0004527">
    <property type="term" value="F:exonuclease activity"/>
    <property type="evidence" value="ECO:0007669"/>
    <property type="project" value="UniProtKB-KW"/>
</dbReference>
<dbReference type="Pfam" id="PF13476">
    <property type="entry name" value="AAA_23"/>
    <property type="match status" value="1"/>
</dbReference>
<dbReference type="SUPFAM" id="SSF52540">
    <property type="entry name" value="P-loop containing nucleoside triphosphate hydrolases"/>
    <property type="match status" value="1"/>
</dbReference>
<dbReference type="EMBL" id="MN234234">
    <property type="protein sequence ID" value="QFG14844.1"/>
    <property type="molecule type" value="Genomic_DNA"/>
</dbReference>
<evidence type="ECO:0000259" key="1">
    <source>
        <dbReference type="Pfam" id="PF13476"/>
    </source>
</evidence>
<keyword evidence="2" id="KW-0378">Hydrolase</keyword>
<sequence length="470" mass="50409">MITRGSEVVRKGHHKLGKVLGLVPGGYEVMWSGSKAITYEDELTIELRFPDDEREPMESMKVIALQAENVKRLRAVNIGFDGTLQVIGGDNGEGKSSVLDAIWLALGGRQAVSETQTTRPIHDGETVAVATVDLGEIIVTRTWKEGKTPTVKVTTPEGAEHKSPQAILDALTSKVGIDPLAFTLLSSKDQMKQLLELVELPFDPAKLDDDYSEAFTERTAVNRRVAEVEAQLKNYPAPADDLPEQEIDVADLVDALRRIDSINAAVIRANENLTEAVANVQYYEEKLEAARAAQSAAQVARADAHNLAAASPNADELRAKLDGVGETNKAVRTEAERQRGIALLANVKAKAAGLTAKLEAIKDTRAAGLAAANWPIENLGFDADGLTYNGVPFNQASSAEQIRVSMAMAMAASPKLKTLFIRDGSLLDGKNMALVAELAAAQGFQVIMERVGDHDKGAIIIEDGTVKAAS</sequence>
<keyword evidence="2" id="KW-0269">Exonuclease</keyword>
<dbReference type="Proteomes" id="UP000325665">
    <property type="component" value="Segment"/>
</dbReference>
<evidence type="ECO:0000313" key="2">
    <source>
        <dbReference type="EMBL" id="QFG14844.1"/>
    </source>
</evidence>
<dbReference type="GeneID" id="55813888"/>
<dbReference type="InterPro" id="IPR027417">
    <property type="entry name" value="P-loop_NTPase"/>
</dbReference>
<keyword evidence="2" id="KW-0540">Nuclease</keyword>
<proteinExistence type="predicted"/>
<dbReference type="GO" id="GO:0016887">
    <property type="term" value="F:ATP hydrolysis activity"/>
    <property type="evidence" value="ECO:0007669"/>
    <property type="project" value="InterPro"/>
</dbReference>
<dbReference type="Gene3D" id="3.40.50.300">
    <property type="entry name" value="P-loop containing nucleotide triphosphate hydrolases"/>
    <property type="match status" value="1"/>
</dbReference>
<evidence type="ECO:0000313" key="3">
    <source>
        <dbReference type="Proteomes" id="UP000325665"/>
    </source>
</evidence>
<name>A0A5J6TXS1_9CAUD</name>
<dbReference type="GO" id="GO:0006302">
    <property type="term" value="P:double-strand break repair"/>
    <property type="evidence" value="ECO:0007669"/>
    <property type="project" value="InterPro"/>
</dbReference>
<dbReference type="KEGG" id="vg:55813888"/>